<evidence type="ECO:0000313" key="1">
    <source>
        <dbReference type="EMBL" id="USC48062.1"/>
    </source>
</evidence>
<sequence length="141" mass="15335">MRTYRYKVQKSGFGLLLGITAEAIRLTVPPTTGAPVSDRVWLDVAEVNNAYYGSQLILTESEVATLRVGLGKVSGDIELVESSPYILIAVRALEIFEVDYAEVALAPAIAGWAEAEFSLSPRRGHASRDSATGEFTVDWDE</sequence>
<gene>
    <name evidence="1" type="ORF">K7395_15555</name>
</gene>
<dbReference type="EMBL" id="CP098609">
    <property type="protein sequence ID" value="USC48062.1"/>
    <property type="molecule type" value="Genomic_DNA"/>
</dbReference>
<accession>A0ABY4UW87</accession>
<keyword evidence="2" id="KW-1185">Reference proteome</keyword>
<reference evidence="1" key="1">
    <citation type="submission" date="2021-08" db="EMBL/GenBank/DDBJ databases">
        <title>DNA methylation of m4C regulates biosynthesis of daptomycin in Streptomyces roseosporus L30.</title>
        <authorList>
            <person name="Fang J.-L."/>
        </authorList>
    </citation>
    <scope>NUCLEOTIDE SEQUENCE</scope>
    <source>
        <strain evidence="1">L30</strain>
    </source>
</reference>
<protein>
    <submittedName>
        <fullName evidence="1">Uncharacterized protein</fullName>
    </submittedName>
</protein>
<dbReference type="Proteomes" id="UP001056079">
    <property type="component" value="Chromosome"/>
</dbReference>
<organism evidence="1 2">
    <name type="scientific">Streptomyces filamentosus</name>
    <name type="common">Streptomyces roseosporus</name>
    <dbReference type="NCBI Taxonomy" id="67294"/>
    <lineage>
        <taxon>Bacteria</taxon>
        <taxon>Bacillati</taxon>
        <taxon>Actinomycetota</taxon>
        <taxon>Actinomycetes</taxon>
        <taxon>Kitasatosporales</taxon>
        <taxon>Streptomycetaceae</taxon>
        <taxon>Streptomyces</taxon>
    </lineage>
</organism>
<dbReference type="RefSeq" id="WP_006126432.1">
    <property type="nucleotide sequence ID" value="NZ_CP098609.1"/>
</dbReference>
<evidence type="ECO:0000313" key="2">
    <source>
        <dbReference type="Proteomes" id="UP001056079"/>
    </source>
</evidence>
<name>A0ABY4UW87_STRFL</name>
<proteinExistence type="predicted"/>